<reference evidence="2" key="1">
    <citation type="submission" date="2020-10" db="EMBL/GenBank/DDBJ databases">
        <title>High-Quality Genome Resource of Clonostachys rosea strain S41 by Oxford Nanopore Long-Read Sequencing.</title>
        <authorList>
            <person name="Wang H."/>
        </authorList>
    </citation>
    <scope>NUCLEOTIDE SEQUENCE</scope>
    <source>
        <strain evidence="2">S41</strain>
    </source>
</reference>
<proteinExistence type="predicted"/>
<evidence type="ECO:0000313" key="2">
    <source>
        <dbReference type="EMBL" id="KAF9753131.1"/>
    </source>
</evidence>
<comment type="caution">
    <text evidence="2">The sequence shown here is derived from an EMBL/GenBank/DDBJ whole genome shotgun (WGS) entry which is preliminary data.</text>
</comment>
<evidence type="ECO:0000256" key="1">
    <source>
        <dbReference type="SAM" id="MobiDB-lite"/>
    </source>
</evidence>
<sequence>MVAGSWRETPSNVAESESYSAGNAAAVLDEIGAGGGVINHPSNTLPGAYMWLDDGECEDHLDVSHSTARAVSLQSDIQYGNSTKRSRMFAKREMSPLHGISRMHE</sequence>
<protein>
    <submittedName>
        <fullName evidence="2">Uncharacterized protein</fullName>
    </submittedName>
</protein>
<feature type="region of interest" description="Disordered" evidence="1">
    <location>
        <begin position="84"/>
        <end position="105"/>
    </location>
</feature>
<name>A0A8H7NC38_BIOOC</name>
<dbReference type="Proteomes" id="UP000616885">
    <property type="component" value="Unassembled WGS sequence"/>
</dbReference>
<gene>
    <name evidence="2" type="ORF">IM811_011889</name>
</gene>
<accession>A0A8H7NC38</accession>
<organism evidence="2 3">
    <name type="scientific">Bionectria ochroleuca</name>
    <name type="common">Gliocladium roseum</name>
    <dbReference type="NCBI Taxonomy" id="29856"/>
    <lineage>
        <taxon>Eukaryota</taxon>
        <taxon>Fungi</taxon>
        <taxon>Dikarya</taxon>
        <taxon>Ascomycota</taxon>
        <taxon>Pezizomycotina</taxon>
        <taxon>Sordariomycetes</taxon>
        <taxon>Hypocreomycetidae</taxon>
        <taxon>Hypocreales</taxon>
        <taxon>Bionectriaceae</taxon>
        <taxon>Clonostachys</taxon>
    </lineage>
</organism>
<dbReference type="AlphaFoldDB" id="A0A8H7NC38"/>
<evidence type="ECO:0000313" key="3">
    <source>
        <dbReference type="Proteomes" id="UP000616885"/>
    </source>
</evidence>
<dbReference type="EMBL" id="JADCTT010000004">
    <property type="protein sequence ID" value="KAF9753131.1"/>
    <property type="molecule type" value="Genomic_DNA"/>
</dbReference>